<evidence type="ECO:0000313" key="2">
    <source>
        <dbReference type="Proteomes" id="UP000008983"/>
    </source>
</evidence>
<dbReference type="Proteomes" id="UP000008983">
    <property type="component" value="Unassembled WGS sequence"/>
</dbReference>
<sequence>KKTPFPQILNTYSAQLSVNLKQKDNVFNAPTLISLQKPFPKVPKECNFSNTSLYQSIKAIERGSLYSGITQSILKPSKIASVLAKGFKKRQENNQKSYCFSSSATEGFPTIKFLRKNIVQMIKSSSIYVHFQKKLSEEISFKIPY</sequence>
<accession>G0R4I7</accession>
<dbReference type="RefSeq" id="XP_004025067.1">
    <property type="nucleotide sequence ID" value="XM_004025018.1"/>
</dbReference>
<dbReference type="InParanoid" id="G0R4I7"/>
<gene>
    <name evidence="1" type="ORF">IMG5_193140</name>
</gene>
<evidence type="ECO:0000313" key="1">
    <source>
        <dbReference type="EMBL" id="EGR27615.1"/>
    </source>
</evidence>
<dbReference type="AlphaFoldDB" id="G0R4I7"/>
<name>G0R4I7_ICHMU</name>
<dbReference type="EMBL" id="GL984348">
    <property type="protein sequence ID" value="EGR27615.1"/>
    <property type="molecule type" value="Genomic_DNA"/>
</dbReference>
<proteinExistence type="predicted"/>
<reference evidence="1 2" key="1">
    <citation type="submission" date="2011-07" db="EMBL/GenBank/DDBJ databases">
        <authorList>
            <person name="Coyne R."/>
            <person name="Brami D."/>
            <person name="Johnson J."/>
            <person name="Hostetler J."/>
            <person name="Hannick L."/>
            <person name="Clark T."/>
            <person name="Cassidy-Hanley D."/>
            <person name="Inman J."/>
        </authorList>
    </citation>
    <scope>NUCLEOTIDE SEQUENCE [LARGE SCALE GENOMIC DNA]</scope>
    <source>
        <strain evidence="1 2">G5</strain>
    </source>
</reference>
<keyword evidence="2" id="KW-1185">Reference proteome</keyword>
<dbReference type="GeneID" id="14903688"/>
<protein>
    <submittedName>
        <fullName evidence="1">Uncharacterized protein</fullName>
    </submittedName>
</protein>
<feature type="non-terminal residue" evidence="1">
    <location>
        <position position="1"/>
    </location>
</feature>
<organism evidence="1 2">
    <name type="scientific">Ichthyophthirius multifiliis</name>
    <name type="common">White spot disease agent</name>
    <name type="synonym">Ich</name>
    <dbReference type="NCBI Taxonomy" id="5932"/>
    <lineage>
        <taxon>Eukaryota</taxon>
        <taxon>Sar</taxon>
        <taxon>Alveolata</taxon>
        <taxon>Ciliophora</taxon>
        <taxon>Intramacronucleata</taxon>
        <taxon>Oligohymenophorea</taxon>
        <taxon>Hymenostomatida</taxon>
        <taxon>Ophryoglenina</taxon>
        <taxon>Ichthyophthirius</taxon>
    </lineage>
</organism>